<evidence type="ECO:0000313" key="7">
    <source>
        <dbReference type="Proteomes" id="UP000784128"/>
    </source>
</evidence>
<organism evidence="6 7">
    <name type="scientific">Pelotalea chapellei</name>
    <dbReference type="NCBI Taxonomy" id="44671"/>
    <lineage>
        <taxon>Bacteria</taxon>
        <taxon>Pseudomonadati</taxon>
        <taxon>Thermodesulfobacteriota</taxon>
        <taxon>Desulfuromonadia</taxon>
        <taxon>Geobacterales</taxon>
        <taxon>Geobacteraceae</taxon>
        <taxon>Pelotalea</taxon>
    </lineage>
</organism>
<keyword evidence="7" id="KW-1185">Reference proteome</keyword>
<evidence type="ECO:0000256" key="3">
    <source>
        <dbReference type="ARBA" id="ARBA00023315"/>
    </source>
</evidence>
<proteinExistence type="predicted"/>
<evidence type="ECO:0000313" key="6">
    <source>
        <dbReference type="EMBL" id="MBT1071468.1"/>
    </source>
</evidence>
<dbReference type="InterPro" id="IPR016036">
    <property type="entry name" value="Malonyl_transacylase_ACP-bd"/>
</dbReference>
<keyword evidence="2" id="KW-0808">Transferase</keyword>
<keyword evidence="3" id="KW-0012">Acyltransferase</keyword>
<dbReference type="EMBL" id="JAHDYS010000005">
    <property type="protein sequence ID" value="MBT1071468.1"/>
    <property type="molecule type" value="Genomic_DNA"/>
</dbReference>
<dbReference type="SUPFAM" id="SSF55048">
    <property type="entry name" value="Probable ACP-binding domain of malonyl-CoA ACP transacylase"/>
    <property type="match status" value="1"/>
</dbReference>
<dbReference type="InterPro" id="IPR014043">
    <property type="entry name" value="Acyl_transferase_dom"/>
</dbReference>
<dbReference type="Pfam" id="PF00698">
    <property type="entry name" value="Acyl_transf_1"/>
    <property type="match status" value="1"/>
</dbReference>
<dbReference type="EC" id="2.3.1.39" evidence="1"/>
<dbReference type="PANTHER" id="PTHR42681">
    <property type="entry name" value="MALONYL-COA-ACYL CARRIER PROTEIN TRANSACYLASE, MITOCHONDRIAL"/>
    <property type="match status" value="1"/>
</dbReference>
<dbReference type="Proteomes" id="UP000784128">
    <property type="component" value="Unassembled WGS sequence"/>
</dbReference>
<dbReference type="SUPFAM" id="SSF52151">
    <property type="entry name" value="FabD/lysophospholipase-like"/>
    <property type="match status" value="1"/>
</dbReference>
<dbReference type="SMART" id="SM00827">
    <property type="entry name" value="PKS_AT"/>
    <property type="match status" value="1"/>
</dbReference>
<evidence type="ECO:0000256" key="4">
    <source>
        <dbReference type="ARBA" id="ARBA00048462"/>
    </source>
</evidence>
<reference evidence="6 7" key="1">
    <citation type="submission" date="2021-05" db="EMBL/GenBank/DDBJ databases">
        <title>The draft genome of Geobacter chapellei DSM 13688.</title>
        <authorList>
            <person name="Xu Z."/>
            <person name="Masuda Y."/>
            <person name="Itoh H."/>
            <person name="Senoo K."/>
        </authorList>
    </citation>
    <scope>NUCLEOTIDE SEQUENCE [LARGE SCALE GENOMIC DNA]</scope>
    <source>
        <strain evidence="6 7">DSM 13688</strain>
    </source>
</reference>
<dbReference type="PANTHER" id="PTHR42681:SF1">
    <property type="entry name" value="MALONYL-COA-ACYL CARRIER PROTEIN TRANSACYLASE, MITOCHONDRIAL"/>
    <property type="match status" value="1"/>
</dbReference>
<name>A0ABS5U750_9BACT</name>
<evidence type="ECO:0000256" key="1">
    <source>
        <dbReference type="ARBA" id="ARBA00013258"/>
    </source>
</evidence>
<comment type="caution">
    <text evidence="6">The sequence shown here is derived from an EMBL/GenBank/DDBJ whole genome shotgun (WGS) entry which is preliminary data.</text>
</comment>
<evidence type="ECO:0000256" key="2">
    <source>
        <dbReference type="ARBA" id="ARBA00022679"/>
    </source>
</evidence>
<dbReference type="InterPro" id="IPR050858">
    <property type="entry name" value="Mal-CoA-ACP_Trans/PKS_FabD"/>
</dbReference>
<dbReference type="Gene3D" id="3.30.70.250">
    <property type="entry name" value="Malonyl-CoA ACP transacylase, ACP-binding"/>
    <property type="match status" value="1"/>
</dbReference>
<feature type="domain" description="Malonyl-CoA:ACP transacylase (MAT)" evidence="5">
    <location>
        <begin position="7"/>
        <end position="274"/>
    </location>
</feature>
<protein>
    <recommendedName>
        <fullName evidence="1">[acyl-carrier-protein] S-malonyltransferase</fullName>
        <ecNumber evidence="1">2.3.1.39</ecNumber>
    </recommendedName>
</protein>
<comment type="catalytic activity">
    <reaction evidence="4">
        <text>holo-[ACP] + malonyl-CoA = malonyl-[ACP] + CoA</text>
        <dbReference type="Rhea" id="RHEA:41792"/>
        <dbReference type="Rhea" id="RHEA-COMP:9623"/>
        <dbReference type="Rhea" id="RHEA-COMP:9685"/>
        <dbReference type="ChEBI" id="CHEBI:57287"/>
        <dbReference type="ChEBI" id="CHEBI:57384"/>
        <dbReference type="ChEBI" id="CHEBI:64479"/>
        <dbReference type="ChEBI" id="CHEBI:78449"/>
        <dbReference type="EC" id="2.3.1.39"/>
    </reaction>
</comment>
<sequence>MSMTCFMFPGQPLLRTEMQAMPAFDELACCCQDKTGFNPLSDECSDPGLSENVRLQLFGVTMSLHRYSMMVLERGLPDVIAEHSMGIYPALAASRSLNNAEALELTFRIGKRLTEMSQGVQYALASVVGLAYESLNPLVAANRIYIANHNTSRHFLVAGERSCIETFANEAAAAGAFSTAVFGCDAPLHTPLIREIAADLQRIVNDYDYKDPQIPLVDHLEQRNLTAADVPGFLVEELCRPVFWDRTYRALIGRGLNSFHEIGAGSSLTKFNRWIDSER</sequence>
<dbReference type="InterPro" id="IPR001227">
    <property type="entry name" value="Ac_transferase_dom_sf"/>
</dbReference>
<dbReference type="Gene3D" id="3.40.366.10">
    <property type="entry name" value="Malonyl-Coenzyme A Acyl Carrier Protein, domain 2"/>
    <property type="match status" value="1"/>
</dbReference>
<dbReference type="InterPro" id="IPR016035">
    <property type="entry name" value="Acyl_Trfase/lysoPLipase"/>
</dbReference>
<accession>A0ABS5U750</accession>
<gene>
    <name evidence="6" type="ORF">KJB30_06725</name>
</gene>
<evidence type="ECO:0000259" key="5">
    <source>
        <dbReference type="SMART" id="SM00827"/>
    </source>
</evidence>